<gene>
    <name evidence="1" type="ORF">HA482_27570</name>
</gene>
<organism evidence="1 2">
    <name type="scientific">Bradyrhizobium campsiandrae</name>
    <dbReference type="NCBI Taxonomy" id="1729892"/>
    <lineage>
        <taxon>Bacteria</taxon>
        <taxon>Pseudomonadati</taxon>
        <taxon>Pseudomonadota</taxon>
        <taxon>Alphaproteobacteria</taxon>
        <taxon>Hyphomicrobiales</taxon>
        <taxon>Nitrobacteraceae</taxon>
        <taxon>Bradyrhizobium</taxon>
    </lineage>
</organism>
<proteinExistence type="predicted"/>
<protein>
    <submittedName>
        <fullName evidence="1">Uncharacterized protein</fullName>
    </submittedName>
</protein>
<sequence length="128" mass="14383">MTIRVNQEQVNDTAKLMIHRLIARAIGHDPSLIDRAKVSLDRSASERYEGYSFVGEWSDLLRLPPSNVRRRLTSRDEEMTRLRLSSPFVIADGIDVSDVALRRRIWKAAKRLAAKSSALEPAGARVAA</sequence>
<accession>A0ABR7UES6</accession>
<reference evidence="1 2" key="1">
    <citation type="journal article" date="2020" name="Arch. Microbiol.">
        <title>Bradyrhizobium campsiandrae sp. nov., a nitrogen-fixing bacterial strain isolated from a native leguminous tree from the Amazon adapted to flooded conditions.</title>
        <authorList>
            <person name="Cabral Michel D."/>
            <person name="Martins da Costa E."/>
            <person name="Azarias Guimaraes A."/>
            <person name="Soares de Carvalho T."/>
            <person name="Santos de Castro Caputo P."/>
            <person name="Willems A."/>
            <person name="de Souza Moreira F.M."/>
        </authorList>
    </citation>
    <scope>NUCLEOTIDE SEQUENCE [LARGE SCALE GENOMIC DNA]</scope>
    <source>
        <strain evidence="2">INPA 384B</strain>
    </source>
</reference>
<dbReference type="Proteomes" id="UP000639516">
    <property type="component" value="Unassembled WGS sequence"/>
</dbReference>
<keyword evidence="2" id="KW-1185">Reference proteome</keyword>
<comment type="caution">
    <text evidence="1">The sequence shown here is derived from an EMBL/GenBank/DDBJ whole genome shotgun (WGS) entry which is preliminary data.</text>
</comment>
<name>A0ABR7UES6_9BRAD</name>
<evidence type="ECO:0000313" key="2">
    <source>
        <dbReference type="Proteomes" id="UP000639516"/>
    </source>
</evidence>
<dbReference type="EMBL" id="JAATTO010000044">
    <property type="protein sequence ID" value="MBC9981977.1"/>
    <property type="molecule type" value="Genomic_DNA"/>
</dbReference>
<evidence type="ECO:0000313" key="1">
    <source>
        <dbReference type="EMBL" id="MBC9981977.1"/>
    </source>
</evidence>
<dbReference type="RefSeq" id="WP_188103627.1">
    <property type="nucleotide sequence ID" value="NZ_JAANIH010000034.1"/>
</dbReference>